<protein>
    <submittedName>
        <fullName evidence="2">Uncharacterized protein</fullName>
    </submittedName>
</protein>
<name>A0ABY0DJH3_9BRAD</name>
<dbReference type="EMBL" id="RDRA01000012">
    <property type="protein sequence ID" value="RXG92475.1"/>
    <property type="molecule type" value="Genomic_DNA"/>
</dbReference>
<dbReference type="Proteomes" id="UP000289946">
    <property type="component" value="Unassembled WGS sequence"/>
</dbReference>
<organism evidence="2 3">
    <name type="scientific">Bradyrhizobium zhanjiangense</name>
    <dbReference type="NCBI Taxonomy" id="1325107"/>
    <lineage>
        <taxon>Bacteria</taxon>
        <taxon>Pseudomonadati</taxon>
        <taxon>Pseudomonadota</taxon>
        <taxon>Alphaproteobacteria</taxon>
        <taxon>Hyphomicrobiales</taxon>
        <taxon>Nitrobacteraceae</taxon>
        <taxon>Bradyrhizobium</taxon>
    </lineage>
</organism>
<evidence type="ECO:0000313" key="3">
    <source>
        <dbReference type="Proteomes" id="UP000289946"/>
    </source>
</evidence>
<evidence type="ECO:0000313" key="2">
    <source>
        <dbReference type="EMBL" id="RXG92475.1"/>
    </source>
</evidence>
<reference evidence="2 3" key="1">
    <citation type="submission" date="2018-10" db="EMBL/GenBank/DDBJ databases">
        <title>Bradyrhizobium sp. nov., isolated from effective nodules of peanut in China.</title>
        <authorList>
            <person name="Li Y."/>
        </authorList>
    </citation>
    <scope>NUCLEOTIDE SEQUENCE [LARGE SCALE GENOMIC DNA]</scope>
    <source>
        <strain evidence="2 3">CCBAU 51781</strain>
    </source>
</reference>
<proteinExistence type="predicted"/>
<evidence type="ECO:0000256" key="1">
    <source>
        <dbReference type="SAM" id="MobiDB-lite"/>
    </source>
</evidence>
<comment type="caution">
    <text evidence="2">The sequence shown here is derived from an EMBL/GenBank/DDBJ whole genome shotgun (WGS) entry which is preliminary data.</text>
</comment>
<sequence length="68" mass="7165">MSGGAGPLPPPLAGEGWGEGVSKTGQSPSGESPHPRLRRDLSRKRERLICGRIEPPCHSPFAATPHLS</sequence>
<feature type="region of interest" description="Disordered" evidence="1">
    <location>
        <begin position="1"/>
        <end position="43"/>
    </location>
</feature>
<keyword evidence="3" id="KW-1185">Reference proteome</keyword>
<accession>A0ABY0DJH3</accession>
<gene>
    <name evidence="2" type="ORF">EAS62_21805</name>
</gene>